<protein>
    <submittedName>
        <fullName evidence="1">Uncharacterized protein</fullName>
    </submittedName>
</protein>
<organism evidence="1">
    <name type="scientific">Corethron hystrix</name>
    <dbReference type="NCBI Taxonomy" id="216773"/>
    <lineage>
        <taxon>Eukaryota</taxon>
        <taxon>Sar</taxon>
        <taxon>Stramenopiles</taxon>
        <taxon>Ochrophyta</taxon>
        <taxon>Bacillariophyta</taxon>
        <taxon>Coscinodiscophyceae</taxon>
        <taxon>Corethrophycidae</taxon>
        <taxon>Corethrales</taxon>
        <taxon>Corethraceae</taxon>
        <taxon>Corethron</taxon>
    </lineage>
</organism>
<dbReference type="EMBL" id="HBFR01025072">
    <property type="protein sequence ID" value="CAD8890756.1"/>
    <property type="molecule type" value="Transcribed_RNA"/>
</dbReference>
<sequence length="118" mass="13133">MEHAHFSPEELSQMEAFVRSAHEVAVARSSTAETTVERAFWRVSDATEAKIISSNASPLVVATNDVILGAGQEDYEEASFDRMVGGRFIPARGIVKNFFDQSNPNSIRTFGRLKLWKN</sequence>
<dbReference type="AlphaFoldDB" id="A0A7S1FUP8"/>
<evidence type="ECO:0000313" key="1">
    <source>
        <dbReference type="EMBL" id="CAD8890756.1"/>
    </source>
</evidence>
<reference evidence="1" key="1">
    <citation type="submission" date="2021-01" db="EMBL/GenBank/DDBJ databases">
        <authorList>
            <person name="Corre E."/>
            <person name="Pelletier E."/>
            <person name="Niang G."/>
            <person name="Scheremetjew M."/>
            <person name="Finn R."/>
            <person name="Kale V."/>
            <person name="Holt S."/>
            <person name="Cochrane G."/>
            <person name="Meng A."/>
            <person name="Brown T."/>
            <person name="Cohen L."/>
        </authorList>
    </citation>
    <scope>NUCLEOTIDE SEQUENCE</scope>
    <source>
        <strain evidence="1">308</strain>
    </source>
</reference>
<proteinExistence type="predicted"/>
<name>A0A7S1FUP8_9STRA</name>
<gene>
    <name evidence="1" type="ORF">CHYS00102_LOCUS17962</name>
</gene>
<accession>A0A7S1FUP8</accession>